<sequence>MPIEIVVGLPHLSEGPILQRARAMGVPALISANCLSRWKRRDGWREWAGWRLGTLANAAGLRSLDLDCGGFSAMVRYNGIPWSVDEYMALAASYPFRRFASLDYCCEEAVARDREEVLDRISRTIRANRDCRMRAADLGILDRLMPVIQGRLPTDYERCVDALWQSMKPGTIIGIGSVCRRQIFGPEGLIAVFEHLDRILPKGVFCHGFGVKGDCLPYLKGLEHRVIAVDSQAYGTLARVDANQRGVAKTDRLVADHMERWTARQLQRRSEPARPRQGELGLGAPEPRPADRWQRAIAQAYQEIRAKIEMGDLDHNEITAGWIQEWAADIYTAEEGDDAQNP</sequence>
<feature type="domain" description="DeoxyPurine in DNA protein A" evidence="2">
    <location>
        <begin position="54"/>
        <end position="250"/>
    </location>
</feature>
<dbReference type="KEGG" id="sjp:SJA_P1-00570"/>
<keyword evidence="3" id="KW-0614">Plasmid</keyword>
<dbReference type="SUPFAM" id="SSF51713">
    <property type="entry name" value="tRNA-guanine transglycosylase"/>
    <property type="match status" value="1"/>
</dbReference>
<dbReference type="Gene3D" id="3.20.20.105">
    <property type="entry name" value="Queuine tRNA-ribosyltransferase-like"/>
    <property type="match status" value="1"/>
</dbReference>
<protein>
    <recommendedName>
        <fullName evidence="2">DeoxyPurine in DNA protein A domain-containing protein</fullName>
    </recommendedName>
</protein>
<accession>D4Z8S7</accession>
<dbReference type="HOGENOM" id="CLU_069818_0_0_5"/>
<dbReference type="GO" id="GO:0006400">
    <property type="term" value="P:tRNA modification"/>
    <property type="evidence" value="ECO:0007669"/>
    <property type="project" value="InterPro"/>
</dbReference>
<dbReference type="GeneID" id="29275629"/>
<name>D4Z8S7_SPHIU</name>
<keyword evidence="4" id="KW-1185">Reference proteome</keyword>
<dbReference type="InterPro" id="IPR036511">
    <property type="entry name" value="TGT-like_sf"/>
</dbReference>
<proteinExistence type="predicted"/>
<feature type="region of interest" description="Disordered" evidence="1">
    <location>
        <begin position="264"/>
        <end position="289"/>
    </location>
</feature>
<dbReference type="EMBL" id="AP010805">
    <property type="protein sequence ID" value="BAI99009.1"/>
    <property type="molecule type" value="Genomic_DNA"/>
</dbReference>
<evidence type="ECO:0000256" key="1">
    <source>
        <dbReference type="SAM" id="MobiDB-lite"/>
    </source>
</evidence>
<dbReference type="Pfam" id="PF23859">
    <property type="entry name" value="DpdA"/>
    <property type="match status" value="1"/>
</dbReference>
<dbReference type="RefSeq" id="WP_013041600.1">
    <property type="nucleotide sequence ID" value="NC_014007.1"/>
</dbReference>
<evidence type="ECO:0000313" key="3">
    <source>
        <dbReference type="EMBL" id="BAI99009.1"/>
    </source>
</evidence>
<evidence type="ECO:0000259" key="2">
    <source>
        <dbReference type="Pfam" id="PF23859"/>
    </source>
</evidence>
<organism evidence="3 4">
    <name type="scientific">Sphingobium indicum (strain DSM 16413 / CCM 7287 / MTCC 6362 / UT26 / NBRC 101211 / UT26S)</name>
    <name type="common">Sphingobium japonicum</name>
    <dbReference type="NCBI Taxonomy" id="452662"/>
    <lineage>
        <taxon>Bacteria</taxon>
        <taxon>Pseudomonadati</taxon>
        <taxon>Pseudomonadota</taxon>
        <taxon>Alphaproteobacteria</taxon>
        <taxon>Sphingomonadales</taxon>
        <taxon>Sphingomonadaceae</taxon>
        <taxon>Sphingobium</taxon>
    </lineage>
</organism>
<dbReference type="Proteomes" id="UP000007753">
    <property type="component" value="Plasmid pCHQ1"/>
</dbReference>
<gene>
    <name evidence="3" type="ordered locus">SJA_P1-00570</name>
</gene>
<dbReference type="InterPro" id="IPR055645">
    <property type="entry name" value="DpdA"/>
</dbReference>
<feature type="compositionally biased region" description="Basic and acidic residues" evidence="1">
    <location>
        <begin position="264"/>
        <end position="277"/>
    </location>
</feature>
<geneLocation type="plasmid" evidence="3 4">
    <name>pCHQ1</name>
</geneLocation>
<reference evidence="3 4" key="1">
    <citation type="journal article" date="2010" name="J. Bacteriol.">
        <title>Complete genome sequence of the representative gamma-hexachlorocyclohexane-degrading bacterium Sphingobium japonicum UT26.</title>
        <authorList>
            <person name="Nagata Y."/>
            <person name="Ohtsubo Y."/>
            <person name="Endo R."/>
            <person name="Ichikawa N."/>
            <person name="Ankai A."/>
            <person name="Oguchi A."/>
            <person name="Fukui S."/>
            <person name="Fujita N."/>
            <person name="Tsuda M."/>
        </authorList>
    </citation>
    <scope>NUCLEOTIDE SEQUENCE [LARGE SCALE GENOMIC DNA]</scope>
    <source>
        <strain evidence="4">DSM 16413 / CCM 7287 / MTCC 6362 / UT26 / NBRC 101211 / UT26S</strain>
        <plasmid evidence="3 4">pCHQ1</plasmid>
    </source>
</reference>
<evidence type="ECO:0000313" key="4">
    <source>
        <dbReference type="Proteomes" id="UP000007753"/>
    </source>
</evidence>
<dbReference type="AlphaFoldDB" id="D4Z8S7"/>